<reference evidence="3 4" key="2">
    <citation type="journal article" date="2013" name="Plant Cell Physiol.">
        <title>Rice Annotation Project Database (RAP-DB): an integrative and interactive database for rice genomics.</title>
        <authorList>
            <person name="Sakai H."/>
            <person name="Lee S.S."/>
            <person name="Tanaka T."/>
            <person name="Numa H."/>
            <person name="Kim J."/>
            <person name="Kawahara Y."/>
            <person name="Wakimoto H."/>
            <person name="Yang C.C."/>
            <person name="Iwamoto M."/>
            <person name="Abe T."/>
            <person name="Yamada Y."/>
            <person name="Muto A."/>
            <person name="Inokuchi H."/>
            <person name="Ikemura T."/>
            <person name="Matsumoto T."/>
            <person name="Sasaki T."/>
            <person name="Itoh T."/>
        </authorList>
    </citation>
    <scope>NUCLEOTIDE SEQUENCE [LARGE SCALE GENOMIC DNA]</scope>
    <source>
        <strain evidence="4">cv. Nipponbare</strain>
    </source>
</reference>
<keyword evidence="2" id="KW-0812">Transmembrane</keyword>
<dbReference type="AlphaFoldDB" id="A0A0P0WTY5"/>
<name>A0A0P0WTY5_ORYSJ</name>
<accession>A0A0P0WTY5</accession>
<keyword evidence="2" id="KW-0472">Membrane</keyword>
<dbReference type="InParanoid" id="A0A0P0WTY5"/>
<reference evidence="4" key="1">
    <citation type="journal article" date="2005" name="Nature">
        <title>The map-based sequence of the rice genome.</title>
        <authorList>
            <consortium name="International rice genome sequencing project (IRGSP)"/>
            <person name="Matsumoto T."/>
            <person name="Wu J."/>
            <person name="Kanamori H."/>
            <person name="Katayose Y."/>
            <person name="Fujisawa M."/>
            <person name="Namiki N."/>
            <person name="Mizuno H."/>
            <person name="Yamamoto K."/>
            <person name="Antonio B.A."/>
            <person name="Baba T."/>
            <person name="Sakata K."/>
            <person name="Nagamura Y."/>
            <person name="Aoki H."/>
            <person name="Arikawa K."/>
            <person name="Arita K."/>
            <person name="Bito T."/>
            <person name="Chiden Y."/>
            <person name="Fujitsuka N."/>
            <person name="Fukunaka R."/>
            <person name="Hamada M."/>
            <person name="Harada C."/>
            <person name="Hayashi A."/>
            <person name="Hijishita S."/>
            <person name="Honda M."/>
            <person name="Hosokawa S."/>
            <person name="Ichikawa Y."/>
            <person name="Idonuma A."/>
            <person name="Iijima M."/>
            <person name="Ikeda M."/>
            <person name="Ikeno M."/>
            <person name="Ito K."/>
            <person name="Ito S."/>
            <person name="Ito T."/>
            <person name="Ito Y."/>
            <person name="Ito Y."/>
            <person name="Iwabuchi A."/>
            <person name="Kamiya K."/>
            <person name="Karasawa W."/>
            <person name="Kurita K."/>
            <person name="Katagiri S."/>
            <person name="Kikuta A."/>
            <person name="Kobayashi H."/>
            <person name="Kobayashi N."/>
            <person name="Machita K."/>
            <person name="Maehara T."/>
            <person name="Masukawa M."/>
            <person name="Mizubayashi T."/>
            <person name="Mukai Y."/>
            <person name="Nagasaki H."/>
            <person name="Nagata Y."/>
            <person name="Naito S."/>
            <person name="Nakashima M."/>
            <person name="Nakama Y."/>
            <person name="Nakamichi Y."/>
            <person name="Nakamura M."/>
            <person name="Meguro A."/>
            <person name="Negishi M."/>
            <person name="Ohta I."/>
            <person name="Ohta T."/>
            <person name="Okamoto M."/>
            <person name="Ono N."/>
            <person name="Saji S."/>
            <person name="Sakaguchi M."/>
            <person name="Sakai K."/>
            <person name="Shibata M."/>
            <person name="Shimokawa T."/>
            <person name="Song J."/>
            <person name="Takazaki Y."/>
            <person name="Terasawa K."/>
            <person name="Tsugane M."/>
            <person name="Tsuji K."/>
            <person name="Ueda S."/>
            <person name="Waki K."/>
            <person name="Yamagata H."/>
            <person name="Yamamoto M."/>
            <person name="Yamamoto S."/>
            <person name="Yamane H."/>
            <person name="Yoshiki S."/>
            <person name="Yoshihara R."/>
            <person name="Yukawa K."/>
            <person name="Zhong H."/>
            <person name="Yano M."/>
            <person name="Yuan Q."/>
            <person name="Ouyang S."/>
            <person name="Liu J."/>
            <person name="Jones K.M."/>
            <person name="Gansberger K."/>
            <person name="Moffat K."/>
            <person name="Hill J."/>
            <person name="Bera J."/>
            <person name="Fadrosh D."/>
            <person name="Jin S."/>
            <person name="Johri S."/>
            <person name="Kim M."/>
            <person name="Overton L."/>
            <person name="Reardon M."/>
            <person name="Tsitrin T."/>
            <person name="Vuong H."/>
            <person name="Weaver B."/>
            <person name="Ciecko A."/>
            <person name="Tallon L."/>
            <person name="Jackson J."/>
            <person name="Pai G."/>
            <person name="Aken S.V."/>
            <person name="Utterback T."/>
            <person name="Reidmuller S."/>
            <person name="Feldblyum T."/>
            <person name="Hsiao J."/>
            <person name="Zismann V."/>
            <person name="Iobst S."/>
            <person name="de Vazeille A.R."/>
            <person name="Buell C.R."/>
            <person name="Ying K."/>
            <person name="Li Y."/>
            <person name="Lu T."/>
            <person name="Huang Y."/>
            <person name="Zhao Q."/>
            <person name="Feng Q."/>
            <person name="Zhang L."/>
            <person name="Zhu J."/>
            <person name="Weng Q."/>
            <person name="Mu J."/>
            <person name="Lu Y."/>
            <person name="Fan D."/>
            <person name="Liu Y."/>
            <person name="Guan J."/>
            <person name="Zhang Y."/>
            <person name="Yu S."/>
            <person name="Liu X."/>
            <person name="Zhang Y."/>
            <person name="Hong G."/>
            <person name="Han B."/>
            <person name="Choisne N."/>
            <person name="Demange N."/>
            <person name="Orjeda G."/>
            <person name="Samain S."/>
            <person name="Cattolico L."/>
            <person name="Pelletier E."/>
            <person name="Couloux A."/>
            <person name="Segurens B."/>
            <person name="Wincker P."/>
            <person name="D'Hont A."/>
            <person name="Scarpelli C."/>
            <person name="Weissenbach J."/>
            <person name="Salanoubat M."/>
            <person name="Quetier F."/>
            <person name="Yu Y."/>
            <person name="Kim H.R."/>
            <person name="Rambo T."/>
            <person name="Currie J."/>
            <person name="Collura K."/>
            <person name="Luo M."/>
            <person name="Yang T."/>
            <person name="Ammiraju J.S.S."/>
            <person name="Engler F."/>
            <person name="Soderlund C."/>
            <person name="Wing R.A."/>
            <person name="Palmer L.E."/>
            <person name="de la Bastide M."/>
            <person name="Spiegel L."/>
            <person name="Nascimento L."/>
            <person name="Zutavern T."/>
            <person name="O'Shaughnessy A."/>
            <person name="Dike S."/>
            <person name="Dedhia N."/>
            <person name="Preston R."/>
            <person name="Balija V."/>
            <person name="McCombie W.R."/>
            <person name="Chow T."/>
            <person name="Chen H."/>
            <person name="Chung M."/>
            <person name="Chen C."/>
            <person name="Shaw J."/>
            <person name="Wu H."/>
            <person name="Hsiao K."/>
            <person name="Chao Y."/>
            <person name="Chu M."/>
            <person name="Cheng C."/>
            <person name="Hour A."/>
            <person name="Lee P."/>
            <person name="Lin S."/>
            <person name="Lin Y."/>
            <person name="Liou J."/>
            <person name="Liu S."/>
            <person name="Hsing Y."/>
            <person name="Raghuvanshi S."/>
            <person name="Mohanty A."/>
            <person name="Bharti A.K."/>
            <person name="Gaur A."/>
            <person name="Gupta V."/>
            <person name="Kumar D."/>
            <person name="Ravi V."/>
            <person name="Vij S."/>
            <person name="Kapur A."/>
            <person name="Khurana P."/>
            <person name="Khurana P."/>
            <person name="Khurana J.P."/>
            <person name="Tyagi A.K."/>
            <person name="Gaikwad K."/>
            <person name="Singh A."/>
            <person name="Dalal V."/>
            <person name="Srivastava S."/>
            <person name="Dixit A."/>
            <person name="Pal A.K."/>
            <person name="Ghazi I.A."/>
            <person name="Yadav M."/>
            <person name="Pandit A."/>
            <person name="Bhargava A."/>
            <person name="Sureshbabu K."/>
            <person name="Batra K."/>
            <person name="Sharma T.R."/>
            <person name="Mohapatra T."/>
            <person name="Singh N.K."/>
            <person name="Messing J."/>
            <person name="Nelson A.B."/>
            <person name="Fuks G."/>
            <person name="Kavchok S."/>
            <person name="Keizer G."/>
            <person name="Linton E."/>
            <person name="Llaca V."/>
            <person name="Song R."/>
            <person name="Tanyolac B."/>
            <person name="Young S."/>
            <person name="Ho-Il K."/>
            <person name="Hahn J.H."/>
            <person name="Sangsakoo G."/>
            <person name="Vanavichit A."/>
            <person name="de Mattos Luiz.A.T."/>
            <person name="Zimmer P.D."/>
            <person name="Malone G."/>
            <person name="Dellagostin O."/>
            <person name="de Oliveira A.C."/>
            <person name="Bevan M."/>
            <person name="Bancroft I."/>
            <person name="Minx P."/>
            <person name="Cordum H."/>
            <person name="Wilson R."/>
            <person name="Cheng Z."/>
            <person name="Jin W."/>
            <person name="Jiang J."/>
            <person name="Leong S.A."/>
            <person name="Iwama H."/>
            <person name="Gojobori T."/>
            <person name="Itoh T."/>
            <person name="Niimura Y."/>
            <person name="Fujii Y."/>
            <person name="Habara T."/>
            <person name="Sakai H."/>
            <person name="Sato Y."/>
            <person name="Wilson G."/>
            <person name="Kumar K."/>
            <person name="McCouch S."/>
            <person name="Juretic N."/>
            <person name="Hoen D."/>
            <person name="Wright S."/>
            <person name="Bruskiewich R."/>
            <person name="Bureau T."/>
            <person name="Miyao A."/>
            <person name="Hirochika H."/>
            <person name="Nishikawa T."/>
            <person name="Kadowaki K."/>
            <person name="Sugiura M."/>
            <person name="Burr B."/>
            <person name="Sasaki T."/>
        </authorList>
    </citation>
    <scope>NUCLEOTIDE SEQUENCE [LARGE SCALE GENOMIC DNA]</scope>
    <source>
        <strain evidence="4">cv. Nipponbare</strain>
    </source>
</reference>
<evidence type="ECO:0000256" key="2">
    <source>
        <dbReference type="SAM" id="Phobius"/>
    </source>
</evidence>
<dbReference type="EMBL" id="AP014962">
    <property type="protein sequence ID" value="BAS96651.1"/>
    <property type="molecule type" value="Genomic_DNA"/>
</dbReference>
<feature type="non-terminal residue" evidence="3">
    <location>
        <position position="1"/>
    </location>
</feature>
<proteinExistence type="predicted"/>
<keyword evidence="4" id="KW-1185">Reference proteome</keyword>
<feature type="compositionally biased region" description="Low complexity" evidence="1">
    <location>
        <begin position="14"/>
        <end position="37"/>
    </location>
</feature>
<organism evidence="3 4">
    <name type="scientific">Oryza sativa subsp. japonica</name>
    <name type="common">Rice</name>
    <dbReference type="NCBI Taxonomy" id="39947"/>
    <lineage>
        <taxon>Eukaryota</taxon>
        <taxon>Viridiplantae</taxon>
        <taxon>Streptophyta</taxon>
        <taxon>Embryophyta</taxon>
        <taxon>Tracheophyta</taxon>
        <taxon>Spermatophyta</taxon>
        <taxon>Magnoliopsida</taxon>
        <taxon>Liliopsida</taxon>
        <taxon>Poales</taxon>
        <taxon>Poaceae</taxon>
        <taxon>BOP clade</taxon>
        <taxon>Oryzoideae</taxon>
        <taxon>Oryzeae</taxon>
        <taxon>Oryzinae</taxon>
        <taxon>Oryza</taxon>
        <taxon>Oryza sativa</taxon>
    </lineage>
</organism>
<dbReference type="PaxDb" id="39947-A0A0P0WTY5"/>
<keyword evidence="2" id="KW-1133">Transmembrane helix</keyword>
<reference evidence="3 4" key="3">
    <citation type="journal article" date="2013" name="Rice">
        <title>Improvement of the Oryza sativa Nipponbare reference genome using next generation sequence and optical map data.</title>
        <authorList>
            <person name="Kawahara Y."/>
            <person name="de la Bastide M."/>
            <person name="Hamilton J.P."/>
            <person name="Kanamori H."/>
            <person name="McCombie W.R."/>
            <person name="Ouyang S."/>
            <person name="Schwartz D.C."/>
            <person name="Tanaka T."/>
            <person name="Wu J."/>
            <person name="Zhou S."/>
            <person name="Childs K.L."/>
            <person name="Davidson R.M."/>
            <person name="Lin H."/>
            <person name="Quesada-Ocampo L."/>
            <person name="Vaillancourt B."/>
            <person name="Sakai H."/>
            <person name="Lee S.S."/>
            <person name="Kim J."/>
            <person name="Numa H."/>
            <person name="Itoh T."/>
            <person name="Buell C.R."/>
            <person name="Matsumoto T."/>
        </authorList>
    </citation>
    <scope>NUCLEOTIDE SEQUENCE [LARGE SCALE GENOMIC DNA]</scope>
    <source>
        <strain evidence="4">cv. Nipponbare</strain>
    </source>
</reference>
<feature type="region of interest" description="Disordered" evidence="1">
    <location>
        <begin position="1"/>
        <end position="53"/>
    </location>
</feature>
<protein>
    <submittedName>
        <fullName evidence="3">Os06g0200350 protein</fullName>
    </submittedName>
</protein>
<feature type="transmembrane region" description="Helical" evidence="2">
    <location>
        <begin position="256"/>
        <end position="275"/>
    </location>
</feature>
<evidence type="ECO:0000256" key="1">
    <source>
        <dbReference type="SAM" id="MobiDB-lite"/>
    </source>
</evidence>
<gene>
    <name evidence="3" type="ordered locus">Os06g0200350</name>
    <name evidence="3" type="ORF">OSNPB_060200350</name>
</gene>
<dbReference type="Gramene" id="Os06t0200350-00">
    <property type="protein sequence ID" value="Os06t0200350-00"/>
    <property type="gene ID" value="Os06g0200350"/>
</dbReference>
<feature type="compositionally biased region" description="Gly residues" evidence="1">
    <location>
        <begin position="173"/>
        <end position="199"/>
    </location>
</feature>
<sequence length="276" mass="28059">SAHPSPLAIPYFPISPQSPSSSACSSSPPARSSSAVAAPPPSSPTFPQRAAHGGRWTGLVGGAVGARRAVASAAHHIVANLPAAAVANLPAASGARGAVARSGRGRRRRRRRVIAVVSIARSSPGHGCRLRRGVYAAAMPHLSSSARRRVSLEVASPPELLEASLGEASMSMGGSGSGRGNMGEGCPGAAARGGRGNLGEGAVSTGHTPSQHAPSCRVSAKSERGARPSASKRAPTLGDGSETGRRRREQGYGSEIPLLMLLTVTVLNLFFVLFFS</sequence>
<dbReference type="Proteomes" id="UP000059680">
    <property type="component" value="Chromosome 6"/>
</dbReference>
<feature type="region of interest" description="Disordered" evidence="1">
    <location>
        <begin position="168"/>
        <end position="249"/>
    </location>
</feature>
<evidence type="ECO:0000313" key="3">
    <source>
        <dbReference type="EMBL" id="BAS96651.1"/>
    </source>
</evidence>
<evidence type="ECO:0000313" key="4">
    <source>
        <dbReference type="Proteomes" id="UP000059680"/>
    </source>
</evidence>